<dbReference type="Gene3D" id="3.40.50.300">
    <property type="entry name" value="P-loop containing nucleotide triphosphate hydrolases"/>
    <property type="match status" value="1"/>
</dbReference>
<organism evidence="1 2">
    <name type="scientific">Methylomicrobium album BG8</name>
    <dbReference type="NCBI Taxonomy" id="686340"/>
    <lineage>
        <taxon>Bacteria</taxon>
        <taxon>Pseudomonadati</taxon>
        <taxon>Pseudomonadota</taxon>
        <taxon>Gammaproteobacteria</taxon>
        <taxon>Methylococcales</taxon>
        <taxon>Methylococcaceae</taxon>
        <taxon>Methylomicrobium</taxon>
    </lineage>
</organism>
<dbReference type="SUPFAM" id="SSF52540">
    <property type="entry name" value="P-loop containing nucleoside triphosphate hydrolases"/>
    <property type="match status" value="1"/>
</dbReference>
<dbReference type="AlphaFoldDB" id="H8GPA5"/>
<gene>
    <name evidence="1" type="ORF">Metal_1925</name>
</gene>
<name>H8GPA5_METAL</name>
<protein>
    <recommendedName>
        <fullName evidence="3">Sulfotransferase family protein</fullName>
    </recommendedName>
</protein>
<sequence>MALKNDDKSLFLNQLGQRRPQFRRNEDLERLLEELAGYLGPIEGEIEKNFGRPAMPPLFLVGNPRSGTSVFMQFLALSGAFSIPTNLLSRFYYAPFLGAKIQELLTNPEYDYKKELTAENSGAGLASDIGKTQGSLAPSEFFHFWRRFLPRYDPEYLDEGDCEKIDMAGLQKGIAAIESVFARPFAAKAIIVQYNLDVLFSGFPNGLLVHIRRDPVYVMQSILQARERFYGNRGLWWSVKPKEYAQLKDMDFYHQIAGQVYYTERALAEQMLKIPEPNKLIIDYEAFCADPPSVARAINEKYAGLGFGLNMPIDRIEALEPKNTVRIEAEAIRQLEKAYAAFESLHSAE</sequence>
<dbReference type="InterPro" id="IPR027417">
    <property type="entry name" value="P-loop_NTPase"/>
</dbReference>
<dbReference type="Pfam" id="PF13469">
    <property type="entry name" value="Sulfotransfer_3"/>
    <property type="match status" value="1"/>
</dbReference>
<dbReference type="HOGENOM" id="CLU_072542_0_0_6"/>
<proteinExistence type="predicted"/>
<evidence type="ECO:0008006" key="3">
    <source>
        <dbReference type="Google" id="ProtNLM"/>
    </source>
</evidence>
<accession>H8GPA5</accession>
<dbReference type="EMBL" id="CM001475">
    <property type="protein sequence ID" value="EIC29691.1"/>
    <property type="molecule type" value="Genomic_DNA"/>
</dbReference>
<dbReference type="STRING" id="686340.Metal_1925"/>
<reference evidence="1 2" key="1">
    <citation type="journal article" date="2013" name="Genome Announc.">
        <title>Genome Sequence of the Obligate Gammaproteobacterial Methanotroph Methylomicrobium album Strain BG8.</title>
        <authorList>
            <person name="Kits K.D."/>
            <person name="Kalyuzhnaya M.G."/>
            <person name="Klotz M.G."/>
            <person name="Jetten M.S."/>
            <person name="Op den Camp H.J."/>
            <person name="Vuilleumier S."/>
            <person name="Bringel F."/>
            <person name="Dispirito A.A."/>
            <person name="Murrell J.C."/>
            <person name="Bruce D."/>
            <person name="Cheng J.F."/>
            <person name="Copeland A."/>
            <person name="Goodwin L."/>
            <person name="Hauser L."/>
            <person name="Lajus A."/>
            <person name="Land M.L."/>
            <person name="Lapidus A."/>
            <person name="Lucas S."/>
            <person name="Medigue C."/>
            <person name="Pitluck S."/>
            <person name="Woyke T."/>
            <person name="Zeytun A."/>
            <person name="Stein L.Y."/>
        </authorList>
    </citation>
    <scope>NUCLEOTIDE SEQUENCE [LARGE SCALE GENOMIC DNA]</scope>
    <source>
        <strain evidence="1 2">BG8</strain>
    </source>
</reference>
<keyword evidence="2" id="KW-1185">Reference proteome</keyword>
<dbReference type="Proteomes" id="UP000005090">
    <property type="component" value="Chromosome"/>
</dbReference>
<dbReference type="eggNOG" id="ENOG502Z83U">
    <property type="taxonomic scope" value="Bacteria"/>
</dbReference>
<evidence type="ECO:0000313" key="2">
    <source>
        <dbReference type="Proteomes" id="UP000005090"/>
    </source>
</evidence>
<evidence type="ECO:0000313" key="1">
    <source>
        <dbReference type="EMBL" id="EIC29691.1"/>
    </source>
</evidence>
<dbReference type="RefSeq" id="WP_005371746.1">
    <property type="nucleotide sequence ID" value="NZ_CM001475.1"/>
</dbReference>